<proteinExistence type="predicted"/>
<dbReference type="InterPro" id="IPR005702">
    <property type="entry name" value="Wzc-like_C"/>
</dbReference>
<gene>
    <name evidence="4" type="ORF">AVDCRST_MAG23-2740</name>
</gene>
<name>A0A6J4UES0_9SPHN</name>
<dbReference type="GO" id="GO:0005886">
    <property type="term" value="C:plasma membrane"/>
    <property type="evidence" value="ECO:0007669"/>
    <property type="project" value="TreeGrafter"/>
</dbReference>
<keyword evidence="4" id="KW-0829">Tyrosine-protein kinase</keyword>
<evidence type="ECO:0000256" key="1">
    <source>
        <dbReference type="ARBA" id="ARBA00022741"/>
    </source>
</evidence>
<keyword evidence="4" id="KW-0808">Transferase</keyword>
<dbReference type="GO" id="GO:0004713">
    <property type="term" value="F:protein tyrosine kinase activity"/>
    <property type="evidence" value="ECO:0007669"/>
    <property type="project" value="UniProtKB-KW"/>
</dbReference>
<dbReference type="EMBL" id="CADCWD010000093">
    <property type="protein sequence ID" value="CAA9548223.1"/>
    <property type="molecule type" value="Genomic_DNA"/>
</dbReference>
<sequence>MNQHSPLKTRGSLLERAAEVYDFTAAIRAPVMPPAQANDTASTRALDDADESRRQARKRKTPLVLSAPEPELDDALELDRPVDLGADDEAETFEDAAAPSEEAAPFPIALLDQACEQPRQATPATACRYGTVDREGLLDAGFILPDAPVSALAEEFRIIKRQLLLKVSGRGELPADKRQTILVCSAQPDEGKTFCALNLALSLAGERDVEVLLVDGDFAKPEILSILGIEGGPGLIDAIADEGSDPNDFVIETDVRGLSVLPAGRQANDVTELLSSERTRHVLTALTRNHPKRVVIFDSPPALMASPASVLATHVGQIVMIVRADQTTEADLKEAVALLSGCDHVSLMLNATGFTVGGRRFGSYYGYGQ</sequence>
<keyword evidence="2" id="KW-0067">ATP-binding</keyword>
<dbReference type="InterPro" id="IPR050445">
    <property type="entry name" value="Bact_polysacc_biosynth/exp"/>
</dbReference>
<feature type="compositionally biased region" description="Basic and acidic residues" evidence="3">
    <location>
        <begin position="45"/>
        <end position="54"/>
    </location>
</feature>
<feature type="region of interest" description="Disordered" evidence="3">
    <location>
        <begin position="27"/>
        <end position="74"/>
    </location>
</feature>
<keyword evidence="1" id="KW-0547">Nucleotide-binding</keyword>
<dbReference type="CDD" id="cd05387">
    <property type="entry name" value="BY-kinase"/>
    <property type="match status" value="1"/>
</dbReference>
<dbReference type="SUPFAM" id="SSF52540">
    <property type="entry name" value="P-loop containing nucleoside triphosphate hydrolases"/>
    <property type="match status" value="1"/>
</dbReference>
<dbReference type="InterPro" id="IPR027417">
    <property type="entry name" value="P-loop_NTPase"/>
</dbReference>
<evidence type="ECO:0000256" key="2">
    <source>
        <dbReference type="ARBA" id="ARBA00022840"/>
    </source>
</evidence>
<organism evidence="4">
    <name type="scientific">uncultured Sphingosinicella sp</name>
    <dbReference type="NCBI Taxonomy" id="478748"/>
    <lineage>
        <taxon>Bacteria</taxon>
        <taxon>Pseudomonadati</taxon>
        <taxon>Pseudomonadota</taxon>
        <taxon>Alphaproteobacteria</taxon>
        <taxon>Sphingomonadales</taxon>
        <taxon>Sphingosinicellaceae</taxon>
        <taxon>Sphingosinicella</taxon>
        <taxon>environmental samples</taxon>
    </lineage>
</organism>
<dbReference type="PANTHER" id="PTHR32309">
    <property type="entry name" value="TYROSINE-PROTEIN KINASE"/>
    <property type="match status" value="1"/>
</dbReference>
<accession>A0A6J4UES0</accession>
<evidence type="ECO:0000313" key="4">
    <source>
        <dbReference type="EMBL" id="CAA9548223.1"/>
    </source>
</evidence>
<evidence type="ECO:0000256" key="3">
    <source>
        <dbReference type="SAM" id="MobiDB-lite"/>
    </source>
</evidence>
<reference evidence="4" key="1">
    <citation type="submission" date="2020-02" db="EMBL/GenBank/DDBJ databases">
        <authorList>
            <person name="Meier V. D."/>
        </authorList>
    </citation>
    <scope>NUCLEOTIDE SEQUENCE</scope>
    <source>
        <strain evidence="4">AVDCRST_MAG23</strain>
    </source>
</reference>
<protein>
    <submittedName>
        <fullName evidence="4">Protein-tyrosine kinase</fullName>
        <ecNumber evidence="4">2.7.1.112</ecNumber>
    </submittedName>
</protein>
<dbReference type="EC" id="2.7.1.112" evidence="4"/>
<dbReference type="Gene3D" id="3.40.50.300">
    <property type="entry name" value="P-loop containing nucleotide triphosphate hydrolases"/>
    <property type="match status" value="1"/>
</dbReference>
<keyword evidence="4" id="KW-0418">Kinase</keyword>
<dbReference type="PANTHER" id="PTHR32309:SF13">
    <property type="entry name" value="FERRIC ENTEROBACTIN TRANSPORT PROTEIN FEPE"/>
    <property type="match status" value="1"/>
</dbReference>
<dbReference type="AlphaFoldDB" id="A0A6J4UES0"/>